<reference evidence="1 2" key="1">
    <citation type="submission" date="2019-01" db="EMBL/GenBank/DDBJ databases">
        <title>Draft genome sequences of three monokaryotic isolates of the white-rot basidiomycete fungus Dichomitus squalens.</title>
        <authorList>
            <consortium name="DOE Joint Genome Institute"/>
            <person name="Lopez S.C."/>
            <person name="Andreopoulos B."/>
            <person name="Pangilinan J."/>
            <person name="Lipzen A."/>
            <person name="Riley R."/>
            <person name="Ahrendt S."/>
            <person name="Ng V."/>
            <person name="Barry K."/>
            <person name="Daum C."/>
            <person name="Grigoriev I.V."/>
            <person name="Hilden K.S."/>
            <person name="Makela M.R."/>
            <person name="de Vries R.P."/>
        </authorList>
    </citation>
    <scope>NUCLEOTIDE SEQUENCE [LARGE SCALE GENOMIC DNA]</scope>
    <source>
        <strain evidence="1 2">CBS 464.89</strain>
    </source>
</reference>
<dbReference type="AlphaFoldDB" id="A0A4Q9Q4U0"/>
<proteinExistence type="predicted"/>
<protein>
    <submittedName>
        <fullName evidence="1">Uncharacterized protein</fullName>
    </submittedName>
</protein>
<sequence length="98" mass="11253">MHILSRFPQHPQPLLQISIARGTCLPKITYPTAMTSSHGPISTCHCIYSHLDFVLLASPLYAYLPLKWLSHIHRSSSIKTNSITDMVSLRWRLWVRVD</sequence>
<keyword evidence="2" id="KW-1185">Reference proteome</keyword>
<accession>A0A4Q9Q4U0</accession>
<gene>
    <name evidence="1" type="ORF">BD310DRAFT_118927</name>
</gene>
<organism evidence="1 2">
    <name type="scientific">Dichomitus squalens</name>
    <dbReference type="NCBI Taxonomy" id="114155"/>
    <lineage>
        <taxon>Eukaryota</taxon>
        <taxon>Fungi</taxon>
        <taxon>Dikarya</taxon>
        <taxon>Basidiomycota</taxon>
        <taxon>Agaricomycotina</taxon>
        <taxon>Agaricomycetes</taxon>
        <taxon>Polyporales</taxon>
        <taxon>Polyporaceae</taxon>
        <taxon>Dichomitus</taxon>
    </lineage>
</organism>
<name>A0A4Q9Q4U0_9APHY</name>
<evidence type="ECO:0000313" key="1">
    <source>
        <dbReference type="EMBL" id="TBU62071.1"/>
    </source>
</evidence>
<evidence type="ECO:0000313" key="2">
    <source>
        <dbReference type="Proteomes" id="UP000292082"/>
    </source>
</evidence>
<dbReference type="EMBL" id="ML145095">
    <property type="protein sequence ID" value="TBU62071.1"/>
    <property type="molecule type" value="Genomic_DNA"/>
</dbReference>
<dbReference type="Proteomes" id="UP000292082">
    <property type="component" value="Unassembled WGS sequence"/>
</dbReference>